<feature type="compositionally biased region" description="Basic and acidic residues" evidence="9">
    <location>
        <begin position="1004"/>
        <end position="1013"/>
    </location>
</feature>
<dbReference type="PROSITE" id="PS50259">
    <property type="entry name" value="G_PROTEIN_RECEP_F3_4"/>
    <property type="match status" value="1"/>
</dbReference>
<keyword evidence="4" id="KW-0297">G-protein coupled receptor</keyword>
<feature type="compositionally biased region" description="Low complexity" evidence="9">
    <location>
        <begin position="892"/>
        <end position="903"/>
    </location>
</feature>
<keyword evidence="5 10" id="KW-0472">Membrane</keyword>
<feature type="compositionally biased region" description="Low complexity" evidence="9">
    <location>
        <begin position="988"/>
        <end position="1001"/>
    </location>
</feature>
<evidence type="ECO:0000313" key="14">
    <source>
        <dbReference type="Proteomes" id="UP001054902"/>
    </source>
</evidence>
<sequence>MRINSSTPLIRNLLFTALTIGVVFPHDIFASNIPCENTLDCINTFKTSGSTECKDGFCTNPFRKGCLYSKAHSSNTIQDESFTDDSSTKNSFDTFGRRQLKNLNQDQLLSSIRTCNSDDGQLNVLDHHGYSDIRLCRKSSFDYEEVVIAPGNWESTVLIAWIYQIILSEILHVPVTLEFGHDVDSNIQPAKEAGSFYDEFDRFVYASSAYPFEYLQEATRVDGKCSATDEFCAHVLPEVWSGADAQIQEHIQAGNILYDEKNGFFGGIGFYVPLLTVERDWTLATHHGLKDRLKLADRFKTPTTFGEYCEDISSSNCTSDLFAKRPPIDEEEKSKYFIENVYSGFFRTTFDNDCSVNENCVGHFVNAPCSWTTFADSQFYWNNITLASAGPLEPNNGYSYGDMIQIIMAANATKSDIIFWWWQPDILPQEFENTDMEFVRVTLPRSTEECVEYRASGALDKCSTDVWERRGDPIGACDYKIGGLKKIMSKGLQLSTYSTNEVERSPALEVLKNVELPELALDEIFQKWFALGIDRMGYDGREAVCDWVYEHAEYFNRFIPHSYPREVSDREFTVLFRFALAFGVIAFVVLLATAGLTWYWRKEQVMRYAQVDVLCWYVLGRTVVNVAAISNVVEKNEVSCVLQDWGVMLGITMELVPLLTKVSAINKITTASMHFQRVNVNTRRLKITLVAVLSGVLLYLIIWTVVDRPTPIPFYNHDDVHSTDFNDDKNAQIGIIQAIFVKRDCACESKSQIWKLLRFAWEFGLLLSATVLAVQSRDVISELNESKYLIFVIYGHFLFLIMRLVLYVTFLSNSLVPGIFQGVTSIVLSVDSICAICIYFIPKFWAILLKMPPQSATHPPSNPESNNNIPTKRGSYTSHSPRVGNKGPLTPMRSSMRSSMESSGGKQFSKNKIDRMRSSMSSAGRNNSHGKTNRAKRMSSSSFLDRRREAHQAKSRQRNISGLNLDPEIYGKGLIRTSVRRLSVVFKKSTNSKDSGSSSRSRATKGDSNRERAVCINDGLEDIKKEESINGMKQQESAGSNSTNEKQSSSSSSGNDQKESSNSIPSRKIDIVSYASQASIMSSFGDDLESVMEIPQEKGVDLDISNDCKPSATLTDVDAKQPQDVENIA</sequence>
<dbReference type="GO" id="GO:0004965">
    <property type="term" value="F:G protein-coupled GABA receptor activity"/>
    <property type="evidence" value="ECO:0007669"/>
    <property type="project" value="InterPro"/>
</dbReference>
<evidence type="ECO:0000256" key="10">
    <source>
        <dbReference type="SAM" id="Phobius"/>
    </source>
</evidence>
<dbReference type="Pfam" id="PF00003">
    <property type="entry name" value="7tm_3"/>
    <property type="match status" value="1"/>
</dbReference>
<feature type="signal peptide" evidence="11">
    <location>
        <begin position="1"/>
        <end position="30"/>
    </location>
</feature>
<feature type="region of interest" description="Disordered" evidence="9">
    <location>
        <begin position="988"/>
        <end position="1068"/>
    </location>
</feature>
<evidence type="ECO:0000256" key="1">
    <source>
        <dbReference type="ARBA" id="ARBA00004141"/>
    </source>
</evidence>
<evidence type="ECO:0000256" key="3">
    <source>
        <dbReference type="ARBA" id="ARBA00022989"/>
    </source>
</evidence>
<keyword evidence="7" id="KW-0325">Glycoprotein</keyword>
<evidence type="ECO:0000256" key="8">
    <source>
        <dbReference type="ARBA" id="ARBA00023224"/>
    </source>
</evidence>
<dbReference type="PANTHER" id="PTHR10519">
    <property type="entry name" value="GABA-B RECEPTOR"/>
    <property type="match status" value="1"/>
</dbReference>
<dbReference type="AlphaFoldDB" id="A0AAD3CLA0"/>
<keyword evidence="11" id="KW-0732">Signal</keyword>
<evidence type="ECO:0000256" key="6">
    <source>
        <dbReference type="ARBA" id="ARBA00023170"/>
    </source>
</evidence>
<dbReference type="GO" id="GO:0038039">
    <property type="term" value="C:G protein-coupled receptor heterodimeric complex"/>
    <property type="evidence" value="ECO:0007669"/>
    <property type="project" value="TreeGrafter"/>
</dbReference>
<feature type="transmembrane region" description="Helical" evidence="10">
    <location>
        <begin position="759"/>
        <end position="776"/>
    </location>
</feature>
<evidence type="ECO:0000256" key="2">
    <source>
        <dbReference type="ARBA" id="ARBA00022692"/>
    </source>
</evidence>
<comment type="subcellular location">
    <subcellularLocation>
        <location evidence="1">Membrane</location>
        <topology evidence="1">Multi-pass membrane protein</topology>
    </subcellularLocation>
</comment>
<evidence type="ECO:0000256" key="5">
    <source>
        <dbReference type="ARBA" id="ARBA00023136"/>
    </source>
</evidence>
<dbReference type="InterPro" id="IPR002455">
    <property type="entry name" value="GPCR3_GABA-B"/>
</dbReference>
<proteinExistence type="predicted"/>
<evidence type="ECO:0000256" key="7">
    <source>
        <dbReference type="ARBA" id="ARBA00023180"/>
    </source>
</evidence>
<feature type="transmembrane region" description="Helical" evidence="10">
    <location>
        <begin position="685"/>
        <end position="706"/>
    </location>
</feature>
<dbReference type="EMBL" id="BLLK01000023">
    <property type="protein sequence ID" value="GFH47769.1"/>
    <property type="molecule type" value="Genomic_DNA"/>
</dbReference>
<evidence type="ECO:0000256" key="9">
    <source>
        <dbReference type="SAM" id="MobiDB-lite"/>
    </source>
</evidence>
<keyword evidence="2 10" id="KW-0812">Transmembrane</keyword>
<evidence type="ECO:0000313" key="13">
    <source>
        <dbReference type="EMBL" id="GFH47769.1"/>
    </source>
</evidence>
<feature type="chain" id="PRO_5041948275" description="G-protein coupled receptors family 3 profile domain-containing protein" evidence="11">
    <location>
        <begin position="31"/>
        <end position="1129"/>
    </location>
</feature>
<dbReference type="Proteomes" id="UP001054902">
    <property type="component" value="Unassembled WGS sequence"/>
</dbReference>
<evidence type="ECO:0000259" key="12">
    <source>
        <dbReference type="PROSITE" id="PS50259"/>
    </source>
</evidence>
<keyword evidence="6" id="KW-0675">Receptor</keyword>
<organism evidence="13 14">
    <name type="scientific">Chaetoceros tenuissimus</name>
    <dbReference type="NCBI Taxonomy" id="426638"/>
    <lineage>
        <taxon>Eukaryota</taxon>
        <taxon>Sar</taxon>
        <taxon>Stramenopiles</taxon>
        <taxon>Ochrophyta</taxon>
        <taxon>Bacillariophyta</taxon>
        <taxon>Coscinodiscophyceae</taxon>
        <taxon>Chaetocerotophycidae</taxon>
        <taxon>Chaetocerotales</taxon>
        <taxon>Chaetocerotaceae</taxon>
        <taxon>Chaetoceros</taxon>
    </lineage>
</organism>
<keyword evidence="14" id="KW-1185">Reference proteome</keyword>
<feature type="region of interest" description="Disordered" evidence="9">
    <location>
        <begin position="856"/>
        <end position="959"/>
    </location>
</feature>
<comment type="caution">
    <text evidence="13">The sequence shown here is derived from an EMBL/GenBank/DDBJ whole genome shotgun (WGS) entry which is preliminary data.</text>
</comment>
<keyword evidence="8" id="KW-0807">Transducer</keyword>
<feature type="compositionally biased region" description="Polar residues" evidence="9">
    <location>
        <begin position="918"/>
        <end position="930"/>
    </location>
</feature>
<protein>
    <recommendedName>
        <fullName evidence="12">G-protein coupled receptors family 3 profile domain-containing protein</fullName>
    </recommendedName>
</protein>
<evidence type="ECO:0000256" key="4">
    <source>
        <dbReference type="ARBA" id="ARBA00023040"/>
    </source>
</evidence>
<feature type="transmembrane region" description="Helical" evidence="10">
    <location>
        <begin position="788"/>
        <end position="807"/>
    </location>
</feature>
<feature type="region of interest" description="Disordered" evidence="9">
    <location>
        <begin position="1110"/>
        <end position="1129"/>
    </location>
</feature>
<gene>
    <name evidence="13" type="ORF">CTEN210_04244</name>
</gene>
<dbReference type="PANTHER" id="PTHR10519:SF20">
    <property type="entry name" value="G-PROTEIN COUPLED RECEPTOR 156-RELATED"/>
    <property type="match status" value="1"/>
</dbReference>
<accession>A0AAD3CLA0</accession>
<keyword evidence="3 10" id="KW-1133">Transmembrane helix</keyword>
<dbReference type="InterPro" id="IPR017978">
    <property type="entry name" value="GPCR_3_C"/>
</dbReference>
<reference evidence="13 14" key="1">
    <citation type="journal article" date="2021" name="Sci. Rep.">
        <title>The genome of the diatom Chaetoceros tenuissimus carries an ancient integrated fragment of an extant virus.</title>
        <authorList>
            <person name="Hongo Y."/>
            <person name="Kimura K."/>
            <person name="Takaki Y."/>
            <person name="Yoshida Y."/>
            <person name="Baba S."/>
            <person name="Kobayashi G."/>
            <person name="Nagasaki K."/>
            <person name="Hano T."/>
            <person name="Tomaru Y."/>
        </authorList>
    </citation>
    <scope>NUCLEOTIDE SEQUENCE [LARGE SCALE GENOMIC DNA]</scope>
    <source>
        <strain evidence="13 14">NIES-3715</strain>
    </source>
</reference>
<feature type="transmembrane region" description="Helical" evidence="10">
    <location>
        <begin position="819"/>
        <end position="841"/>
    </location>
</feature>
<evidence type="ECO:0000256" key="11">
    <source>
        <dbReference type="SAM" id="SignalP"/>
    </source>
</evidence>
<name>A0AAD3CLA0_9STRA</name>
<feature type="domain" description="G-protein coupled receptors family 3 profile" evidence="12">
    <location>
        <begin position="632"/>
        <end position="850"/>
    </location>
</feature>
<feature type="transmembrane region" description="Helical" evidence="10">
    <location>
        <begin position="574"/>
        <end position="599"/>
    </location>
</feature>
<feature type="compositionally biased region" description="Low complexity" evidence="9">
    <location>
        <begin position="1039"/>
        <end position="1063"/>
    </location>
</feature>